<evidence type="ECO:0000313" key="7">
    <source>
        <dbReference type="EMBL" id="KAA2253099.1"/>
    </source>
</evidence>
<proteinExistence type="predicted"/>
<dbReference type="AlphaFoldDB" id="A0A5B2WRS0"/>
<dbReference type="EMBL" id="VUOB01000068">
    <property type="protein sequence ID" value="KAA2253099.1"/>
    <property type="molecule type" value="Genomic_DNA"/>
</dbReference>
<dbReference type="RefSeq" id="WP_149853928.1">
    <property type="nucleotide sequence ID" value="NZ_VUOB01000068.1"/>
</dbReference>
<accession>A0A5B2WRS0</accession>
<name>A0A5B2WRS0_9PSEU</name>
<keyword evidence="2 5" id="KW-0812">Transmembrane</keyword>
<comment type="caution">
    <text evidence="7">The sequence shown here is derived from an EMBL/GenBank/DDBJ whole genome shotgun (WGS) entry which is preliminary data.</text>
</comment>
<dbReference type="PANTHER" id="PTHR39535">
    <property type="entry name" value="SPORULATION-DELAYING PROTEIN SDPB"/>
    <property type="match status" value="1"/>
</dbReference>
<evidence type="ECO:0000256" key="5">
    <source>
        <dbReference type="SAM" id="Phobius"/>
    </source>
</evidence>
<comment type="subcellular location">
    <subcellularLocation>
        <location evidence="1">Endomembrane system</location>
        <topology evidence="1">Multi-pass membrane protein</topology>
    </subcellularLocation>
</comment>
<reference evidence="7 8" key="1">
    <citation type="submission" date="2019-09" db="EMBL/GenBank/DDBJ databases">
        <title>Goodfellowia gen. nov., a new genus of the Pseudonocardineae related to Actinoalloteichus, containing Goodfellowia coeruleoviolacea gen. nov., comb. nov. gen. nov., comb. nov.</title>
        <authorList>
            <person name="Labeda D."/>
        </authorList>
    </citation>
    <scope>NUCLEOTIDE SEQUENCE [LARGE SCALE GENOMIC DNA]</scope>
    <source>
        <strain evidence="7 8">AN110305</strain>
    </source>
</reference>
<protein>
    <recommendedName>
        <fullName evidence="6">HTTM-like domain-containing protein</fullName>
    </recommendedName>
</protein>
<gene>
    <name evidence="7" type="ORF">F0L68_33665</name>
</gene>
<keyword evidence="3 5" id="KW-1133">Transmembrane helix</keyword>
<dbReference type="InterPro" id="IPR052964">
    <property type="entry name" value="Sporulation_signal_mat"/>
</dbReference>
<feature type="transmembrane region" description="Helical" evidence="5">
    <location>
        <begin position="252"/>
        <end position="285"/>
    </location>
</feature>
<feature type="transmembrane region" description="Helical" evidence="5">
    <location>
        <begin position="223"/>
        <end position="245"/>
    </location>
</feature>
<feature type="domain" description="HTTM-like" evidence="6">
    <location>
        <begin position="17"/>
        <end position="290"/>
    </location>
</feature>
<dbReference type="InterPro" id="IPR023894">
    <property type="entry name" value="Sporulation_SdpB"/>
</dbReference>
<dbReference type="InterPro" id="IPR053934">
    <property type="entry name" value="HTTM_dom"/>
</dbReference>
<sequence length="305" mass="32737">MPTLSWIARRAASEIEHAEIRGVALAGGRSLLAFSALATILFSTNSALFPQTSEHPLGIHCAGLRAVSLWCATGSTDTGMTVSRVISAIVLVVSMTGFRPAWTCVPHWYVTFSLAAAMPESNGGDKIAQIATLLLIPMCLGDDRTWHWEAIARPLPASWRGGALAAHVMLRAQLLAVYVGAALSKLTDPLWRQGSAMYVISRMPQFGFSSSLGGLVKTVLSSYWSVAILSWSIIAVQIVIAALILAPRRFRFIALVLATVLHLGILVLMDLVSFGLIMIAVLLMACARTSRTVHASIALNERMAS</sequence>
<keyword evidence="4 5" id="KW-0472">Membrane</keyword>
<evidence type="ECO:0000259" key="6">
    <source>
        <dbReference type="SMART" id="SM00752"/>
    </source>
</evidence>
<dbReference type="NCBIfam" id="TIGR04033">
    <property type="entry name" value="export_SdpB"/>
    <property type="match status" value="1"/>
</dbReference>
<evidence type="ECO:0000256" key="3">
    <source>
        <dbReference type="ARBA" id="ARBA00022989"/>
    </source>
</evidence>
<reference evidence="7 8" key="2">
    <citation type="submission" date="2019-09" db="EMBL/GenBank/DDBJ databases">
        <authorList>
            <person name="Jin C."/>
        </authorList>
    </citation>
    <scope>NUCLEOTIDE SEQUENCE [LARGE SCALE GENOMIC DNA]</scope>
    <source>
        <strain evidence="7 8">AN110305</strain>
    </source>
</reference>
<evidence type="ECO:0000256" key="1">
    <source>
        <dbReference type="ARBA" id="ARBA00004127"/>
    </source>
</evidence>
<dbReference type="Proteomes" id="UP000323454">
    <property type="component" value="Unassembled WGS sequence"/>
</dbReference>
<evidence type="ECO:0000256" key="4">
    <source>
        <dbReference type="ARBA" id="ARBA00023136"/>
    </source>
</evidence>
<dbReference type="SMART" id="SM00752">
    <property type="entry name" value="HTTM"/>
    <property type="match status" value="1"/>
</dbReference>
<dbReference type="OrthoDB" id="128729at2"/>
<dbReference type="InterPro" id="IPR011020">
    <property type="entry name" value="HTTM-like"/>
</dbReference>
<dbReference type="PANTHER" id="PTHR39535:SF2">
    <property type="entry name" value="HTTM DOMAIN-CONTAINING PROTEIN"/>
    <property type="match status" value="1"/>
</dbReference>
<dbReference type="GO" id="GO:0012505">
    <property type="term" value="C:endomembrane system"/>
    <property type="evidence" value="ECO:0007669"/>
    <property type="project" value="UniProtKB-SubCell"/>
</dbReference>
<evidence type="ECO:0000313" key="8">
    <source>
        <dbReference type="Proteomes" id="UP000323454"/>
    </source>
</evidence>
<evidence type="ECO:0000256" key="2">
    <source>
        <dbReference type="ARBA" id="ARBA00022692"/>
    </source>
</evidence>
<dbReference type="Pfam" id="PF05090">
    <property type="entry name" value="HTTM"/>
    <property type="match status" value="1"/>
</dbReference>
<organism evidence="7 8">
    <name type="scientific">Solihabitans fulvus</name>
    <dbReference type="NCBI Taxonomy" id="1892852"/>
    <lineage>
        <taxon>Bacteria</taxon>
        <taxon>Bacillati</taxon>
        <taxon>Actinomycetota</taxon>
        <taxon>Actinomycetes</taxon>
        <taxon>Pseudonocardiales</taxon>
        <taxon>Pseudonocardiaceae</taxon>
        <taxon>Solihabitans</taxon>
    </lineage>
</organism>
<keyword evidence="8" id="KW-1185">Reference proteome</keyword>